<dbReference type="PANTHER" id="PTHR11188">
    <property type="entry name" value="ARRESTIN DOMAIN CONTAINING PROTEIN"/>
    <property type="match status" value="1"/>
</dbReference>
<evidence type="ECO:0000256" key="1">
    <source>
        <dbReference type="ARBA" id="ARBA00005298"/>
    </source>
</evidence>
<feature type="region of interest" description="Disordered" evidence="2">
    <location>
        <begin position="325"/>
        <end position="351"/>
    </location>
</feature>
<proteinExistence type="inferred from homology"/>
<dbReference type="InterPro" id="IPR011021">
    <property type="entry name" value="Arrestin-like_N"/>
</dbReference>
<keyword evidence="4" id="KW-1185">Reference proteome</keyword>
<dbReference type="Pfam" id="PF02752">
    <property type="entry name" value="Arrestin_C"/>
    <property type="match status" value="1"/>
</dbReference>
<evidence type="ECO:0000313" key="5">
    <source>
        <dbReference type="RefSeq" id="XP_005101122.1"/>
    </source>
</evidence>
<evidence type="ECO:0000313" key="4">
    <source>
        <dbReference type="Proteomes" id="UP000694888"/>
    </source>
</evidence>
<evidence type="ECO:0000259" key="3">
    <source>
        <dbReference type="SMART" id="SM01017"/>
    </source>
</evidence>
<feature type="domain" description="Arrestin C-terminal-like" evidence="3">
    <location>
        <begin position="183"/>
        <end position="313"/>
    </location>
</feature>
<dbReference type="Proteomes" id="UP000694888">
    <property type="component" value="Unplaced"/>
</dbReference>
<dbReference type="InterPro" id="IPR014752">
    <property type="entry name" value="Arrestin-like_C"/>
</dbReference>
<sequence>MKLNVFQIVLTNSDAVYFSGQVLQGHVILELTKNTKVSDIRMSFRGKAFVHWTEQAMRGPGESRYKEIRHHSATEEYIDVSKHLLSRGSTSSSTNNESRILEAGQYTYPFQFHIPPTSPSSFEGQYGFVRYWVKVAIERPWKEDVSVKKLFSVVCPVDLNREPSADQPTHNEKEKKMCCLCCISGPISASLRLNKKGYVPGETVFIQGDVNNLSSRKIGSTSVELLMTTTFHTPIKSRTVTHQVAKLHHGSIPSGGSDAWEGDRLVLPPLPPSYMIGCNVMDVRYTLELRAYPVGPAFVLTVPVEILIGTVPLNSTLERYLSAHQMTPPTPRQHGSKRGGASALAENQNRPPQYIPPTFSPSPMCHFHLHDDEDDQRTSMEGSYAPAYITFNFEVLQPRRQQTVRFAT</sequence>
<evidence type="ECO:0000256" key="2">
    <source>
        <dbReference type="SAM" id="MobiDB-lite"/>
    </source>
</evidence>
<protein>
    <submittedName>
        <fullName evidence="5">Arrestin domain-containing protein 3</fullName>
    </submittedName>
</protein>
<dbReference type="PANTHER" id="PTHR11188:SF176">
    <property type="entry name" value="ARRESTIN DOMAIN-CONTAINING PROTEIN 1"/>
    <property type="match status" value="1"/>
</dbReference>
<comment type="similarity">
    <text evidence="1">Belongs to the arrestin family.</text>
</comment>
<dbReference type="Pfam" id="PF00339">
    <property type="entry name" value="Arrestin_N"/>
    <property type="match status" value="1"/>
</dbReference>
<dbReference type="InterPro" id="IPR011022">
    <property type="entry name" value="Arrestin_C-like"/>
</dbReference>
<dbReference type="SMART" id="SM01017">
    <property type="entry name" value="Arrestin_C"/>
    <property type="match status" value="1"/>
</dbReference>
<name>A0ABM0JTI8_APLCA</name>
<dbReference type="Gene3D" id="2.60.40.640">
    <property type="match status" value="2"/>
</dbReference>
<organism evidence="4 5">
    <name type="scientific">Aplysia californica</name>
    <name type="common">California sea hare</name>
    <dbReference type="NCBI Taxonomy" id="6500"/>
    <lineage>
        <taxon>Eukaryota</taxon>
        <taxon>Metazoa</taxon>
        <taxon>Spiralia</taxon>
        <taxon>Lophotrochozoa</taxon>
        <taxon>Mollusca</taxon>
        <taxon>Gastropoda</taxon>
        <taxon>Heterobranchia</taxon>
        <taxon>Euthyneura</taxon>
        <taxon>Tectipleura</taxon>
        <taxon>Aplysiida</taxon>
        <taxon>Aplysioidea</taxon>
        <taxon>Aplysiidae</taxon>
        <taxon>Aplysia</taxon>
    </lineage>
</organism>
<dbReference type="RefSeq" id="XP_005101122.1">
    <property type="nucleotide sequence ID" value="XM_005101065.3"/>
</dbReference>
<gene>
    <name evidence="5" type="primary">LOC101857490</name>
</gene>
<dbReference type="InterPro" id="IPR014756">
    <property type="entry name" value="Ig_E-set"/>
</dbReference>
<dbReference type="SUPFAM" id="SSF81296">
    <property type="entry name" value="E set domains"/>
    <property type="match status" value="2"/>
</dbReference>
<dbReference type="GeneID" id="101857490"/>
<reference evidence="5" key="1">
    <citation type="submission" date="2025-08" db="UniProtKB">
        <authorList>
            <consortium name="RefSeq"/>
        </authorList>
    </citation>
    <scope>IDENTIFICATION</scope>
</reference>
<dbReference type="InterPro" id="IPR050357">
    <property type="entry name" value="Arrestin_domain-protein"/>
</dbReference>
<accession>A0ABM0JTI8</accession>